<dbReference type="RefSeq" id="WP_149605997.1">
    <property type="nucleotide sequence ID" value="NZ_SEUJ01000069.1"/>
</dbReference>
<evidence type="ECO:0000313" key="4">
    <source>
        <dbReference type="Proteomes" id="UP000322915"/>
    </source>
</evidence>
<dbReference type="Gene3D" id="1.10.530.40">
    <property type="match status" value="1"/>
</dbReference>
<accession>A0ABQ6RIF9</accession>
<reference evidence="3 4" key="1">
    <citation type="submission" date="2019-01" db="EMBL/GenBank/DDBJ databases">
        <title>Genome sequences of marine Pseudoalteromonas species.</title>
        <authorList>
            <person name="Boraston A.B."/>
            <person name="Hehemann J.-H."/>
            <person name="Vickers C.J."/>
            <person name="Salama-Alber O."/>
            <person name="Abe K."/>
            <person name="Hettle A.J."/>
        </authorList>
    </citation>
    <scope>NUCLEOTIDE SEQUENCE [LARGE SCALE GENOMIC DNA]</scope>
    <source>
        <strain evidence="3 4">PS47</strain>
    </source>
</reference>
<evidence type="ECO:0000313" key="3">
    <source>
        <dbReference type="EMBL" id="KAA1156174.1"/>
    </source>
</evidence>
<keyword evidence="2" id="KW-0081">Bacteriolytic enzyme</keyword>
<gene>
    <name evidence="3" type="ORF">EU509_10305</name>
</gene>
<sequence length="290" mass="32424">MFNLNMTASVGLKSANKSADVQLIRSLLNAYARKTGLSLIVNSKVDHHFIDLIKHFQKKVIKMGNPDGIVSANRGTFRKLVEFLSSIYTKVSITKPNYGILTWDAEGTEGGVYHSRCFHVPSNRSGLTIGRGYDMRDKTSSKISGQLIQSGIDNKVANVIALAAGKMGNAAKQFVIEKDLLDFEVSAQVQLKLFEIVYKEMEADVKRICNKTITSQTYGKTDWLNLDPKIKNVLIDLRFRGDYRPASRKILQKHVANNDLISFKAEINKSANWGGIPLARQQARIKYINS</sequence>
<dbReference type="Proteomes" id="UP000322915">
    <property type="component" value="Unassembled WGS sequence"/>
</dbReference>
<evidence type="ECO:0008006" key="5">
    <source>
        <dbReference type="Google" id="ProtNLM"/>
    </source>
</evidence>
<organism evidence="3 4">
    <name type="scientific">Pseudoalteromonas fuliginea</name>
    <dbReference type="NCBI Taxonomy" id="1872678"/>
    <lineage>
        <taxon>Bacteria</taxon>
        <taxon>Pseudomonadati</taxon>
        <taxon>Pseudomonadota</taxon>
        <taxon>Gammaproteobacteria</taxon>
        <taxon>Alteromonadales</taxon>
        <taxon>Pseudoalteromonadaceae</taxon>
        <taxon>Pseudoalteromonas</taxon>
    </lineage>
</organism>
<keyword evidence="4" id="KW-1185">Reference proteome</keyword>
<name>A0ABQ6RIF9_9GAMM</name>
<dbReference type="EMBL" id="SEUJ01000069">
    <property type="protein sequence ID" value="KAA1156174.1"/>
    <property type="molecule type" value="Genomic_DNA"/>
</dbReference>
<proteinExistence type="predicted"/>
<evidence type="ECO:0000256" key="2">
    <source>
        <dbReference type="ARBA" id="ARBA00022638"/>
    </source>
</evidence>
<comment type="caution">
    <text evidence="3">The sequence shown here is derived from an EMBL/GenBank/DDBJ whole genome shotgun (WGS) entry which is preliminary data.</text>
</comment>
<protein>
    <recommendedName>
        <fullName evidence="5">Pesticin C-terminal domain-containing protein</fullName>
    </recommendedName>
</protein>
<keyword evidence="1" id="KW-0929">Antimicrobial</keyword>
<dbReference type="CDD" id="cd16903">
    <property type="entry name" value="pesticin_lyz-like"/>
    <property type="match status" value="1"/>
</dbReference>
<evidence type="ECO:0000256" key="1">
    <source>
        <dbReference type="ARBA" id="ARBA00022529"/>
    </source>
</evidence>
<dbReference type="InterPro" id="IPR023347">
    <property type="entry name" value="Lysozyme_dom_sf"/>
</dbReference>